<dbReference type="RefSeq" id="WP_145274452.1">
    <property type="nucleotide sequence ID" value="NZ_CP036272.1"/>
</dbReference>
<dbReference type="Pfam" id="PF03781">
    <property type="entry name" value="FGE-sulfatase"/>
    <property type="match status" value="1"/>
</dbReference>
<dbReference type="Proteomes" id="UP000315003">
    <property type="component" value="Chromosome"/>
</dbReference>
<proteinExistence type="predicted"/>
<evidence type="ECO:0000259" key="2">
    <source>
        <dbReference type="Pfam" id="PF03781"/>
    </source>
</evidence>
<gene>
    <name evidence="3" type="ORF">SV7mr_34990</name>
</gene>
<feature type="domain" description="Sulfatase-modifying factor enzyme-like" evidence="2">
    <location>
        <begin position="62"/>
        <end position="289"/>
    </location>
</feature>
<keyword evidence="4" id="KW-1185">Reference proteome</keyword>
<dbReference type="AlphaFoldDB" id="A0A517SXV1"/>
<feature type="chain" id="PRO_5021707425" evidence="1">
    <location>
        <begin position="26"/>
        <end position="323"/>
    </location>
</feature>
<evidence type="ECO:0000313" key="3">
    <source>
        <dbReference type="EMBL" id="QDT60969.1"/>
    </source>
</evidence>
<feature type="signal peptide" evidence="1">
    <location>
        <begin position="1"/>
        <end position="25"/>
    </location>
</feature>
<reference evidence="3 4" key="1">
    <citation type="submission" date="2019-02" db="EMBL/GenBank/DDBJ databases">
        <title>Deep-cultivation of Planctomycetes and their phenomic and genomic characterization uncovers novel biology.</title>
        <authorList>
            <person name="Wiegand S."/>
            <person name="Jogler M."/>
            <person name="Boedeker C."/>
            <person name="Pinto D."/>
            <person name="Vollmers J."/>
            <person name="Rivas-Marin E."/>
            <person name="Kohn T."/>
            <person name="Peeters S.H."/>
            <person name="Heuer A."/>
            <person name="Rast P."/>
            <person name="Oberbeckmann S."/>
            <person name="Bunk B."/>
            <person name="Jeske O."/>
            <person name="Meyerdierks A."/>
            <person name="Storesund J.E."/>
            <person name="Kallscheuer N."/>
            <person name="Luecker S."/>
            <person name="Lage O.M."/>
            <person name="Pohl T."/>
            <person name="Merkel B.J."/>
            <person name="Hornburger P."/>
            <person name="Mueller R.-W."/>
            <person name="Bruemmer F."/>
            <person name="Labrenz M."/>
            <person name="Spormann A.M."/>
            <person name="Op den Camp H."/>
            <person name="Overmann J."/>
            <person name="Amann R."/>
            <person name="Jetten M.S.M."/>
            <person name="Mascher T."/>
            <person name="Medema M.H."/>
            <person name="Devos D.P."/>
            <person name="Kaster A.-K."/>
            <person name="Ovreas L."/>
            <person name="Rohde M."/>
            <person name="Galperin M.Y."/>
            <person name="Jogler C."/>
        </authorList>
    </citation>
    <scope>NUCLEOTIDE SEQUENCE [LARGE SCALE GENOMIC DNA]</scope>
    <source>
        <strain evidence="3 4">SV_7m_r</strain>
    </source>
</reference>
<dbReference type="Gene3D" id="3.90.1580.10">
    <property type="entry name" value="paralog of FGE (formylglycine-generating enzyme)"/>
    <property type="match status" value="1"/>
</dbReference>
<organism evidence="3 4">
    <name type="scientific">Stieleria bergensis</name>
    <dbReference type="NCBI Taxonomy" id="2528025"/>
    <lineage>
        <taxon>Bacteria</taxon>
        <taxon>Pseudomonadati</taxon>
        <taxon>Planctomycetota</taxon>
        <taxon>Planctomycetia</taxon>
        <taxon>Pirellulales</taxon>
        <taxon>Pirellulaceae</taxon>
        <taxon>Stieleria</taxon>
    </lineage>
</organism>
<dbReference type="InterPro" id="IPR042095">
    <property type="entry name" value="SUMF_sf"/>
</dbReference>
<evidence type="ECO:0000313" key="4">
    <source>
        <dbReference type="Proteomes" id="UP000315003"/>
    </source>
</evidence>
<dbReference type="OrthoDB" id="581243at2"/>
<evidence type="ECO:0000256" key="1">
    <source>
        <dbReference type="SAM" id="SignalP"/>
    </source>
</evidence>
<dbReference type="InterPro" id="IPR016187">
    <property type="entry name" value="CTDL_fold"/>
</dbReference>
<sequence length="323" mass="34640" precursor="true">MRRISIGLLASAGFLTLLVTPQADAGVITFGSGANKFEMTFVEIGSPGNADDLTGYPSPAGKVEYTYQMGKYEVSEDMFTKFNDSQSLTITTDTRGPNKPVTYVSWNEAARFVNWLNTSQGFQAAYNFTTSVVNNNIDVWSSGEAWQLGGQNLYRHKDAHYWLPSLDEWYKAAYYNPNTGVYGDYPSLTGSVPAAVSSGTADNTAVFTLAQGPADITQAGGLSPFGIMGLGGNVSEWEETSVDLSNSTGSSNRGIRGGFWDGNSVFLSSSFWADSDPAGGFISVGFRVASLSSPATVPEPGSLVVWSAICVGGLCYRRRRARK</sequence>
<name>A0A517SXV1_9BACT</name>
<dbReference type="InterPro" id="IPR005532">
    <property type="entry name" value="SUMF_dom"/>
</dbReference>
<accession>A0A517SXV1</accession>
<protein>
    <submittedName>
        <fullName evidence="3">Formylglycine-generating sulfatase enzyme</fullName>
    </submittedName>
</protein>
<keyword evidence="1" id="KW-0732">Signal</keyword>
<dbReference type="EMBL" id="CP036272">
    <property type="protein sequence ID" value="QDT60969.1"/>
    <property type="molecule type" value="Genomic_DNA"/>
</dbReference>
<dbReference type="SUPFAM" id="SSF56436">
    <property type="entry name" value="C-type lectin-like"/>
    <property type="match status" value="1"/>
</dbReference>